<keyword evidence="5 8" id="KW-0949">S-adenosyl-L-methionine</keyword>
<dbReference type="InterPro" id="IPR023095">
    <property type="entry name" value="Ade_MeTrfase_dom_2"/>
</dbReference>
<dbReference type="Proteomes" id="UP000046155">
    <property type="component" value="Unassembled WGS sequence"/>
</dbReference>
<dbReference type="PRINTS" id="PR00505">
    <property type="entry name" value="D12N6MTFRASE"/>
</dbReference>
<dbReference type="GO" id="GO:1904047">
    <property type="term" value="F:S-adenosyl-L-methionine binding"/>
    <property type="evidence" value="ECO:0007669"/>
    <property type="project" value="TreeGrafter"/>
</dbReference>
<evidence type="ECO:0000256" key="4">
    <source>
        <dbReference type="ARBA" id="ARBA00022679"/>
    </source>
</evidence>
<evidence type="ECO:0000256" key="7">
    <source>
        <dbReference type="PIRSR" id="PIRSR000398-1"/>
    </source>
</evidence>
<name>A0A0B7MS58_9FIRM</name>
<evidence type="ECO:0000256" key="2">
    <source>
        <dbReference type="ARBA" id="ARBA00011900"/>
    </source>
</evidence>
<evidence type="ECO:0000256" key="1">
    <source>
        <dbReference type="ARBA" id="ARBA00006594"/>
    </source>
</evidence>
<dbReference type="EMBL" id="CDRZ01000294">
    <property type="protein sequence ID" value="CEO90517.1"/>
    <property type="molecule type" value="Genomic_DNA"/>
</dbReference>
<dbReference type="GO" id="GO:0009007">
    <property type="term" value="F:site-specific DNA-methyltransferase (adenine-specific) activity"/>
    <property type="evidence" value="ECO:0007669"/>
    <property type="project" value="UniProtKB-UniRule"/>
</dbReference>
<feature type="binding site" evidence="7">
    <location>
        <position position="58"/>
    </location>
    <ligand>
        <name>S-adenosyl-L-methionine</name>
        <dbReference type="ChEBI" id="CHEBI:59789"/>
    </ligand>
</feature>
<dbReference type="REBASE" id="132416">
    <property type="entry name" value="M.SscSp3ORF920012P"/>
</dbReference>
<feature type="binding site" evidence="7">
    <location>
        <position position="191"/>
    </location>
    <ligand>
        <name>S-adenosyl-L-methionine</name>
        <dbReference type="ChEBI" id="CHEBI:59789"/>
    </ligand>
</feature>
<comment type="catalytic activity">
    <reaction evidence="6 8">
        <text>a 2'-deoxyadenosine in DNA + S-adenosyl-L-methionine = an N(6)-methyl-2'-deoxyadenosine in DNA + S-adenosyl-L-homocysteine + H(+)</text>
        <dbReference type="Rhea" id="RHEA:15197"/>
        <dbReference type="Rhea" id="RHEA-COMP:12418"/>
        <dbReference type="Rhea" id="RHEA-COMP:12419"/>
        <dbReference type="ChEBI" id="CHEBI:15378"/>
        <dbReference type="ChEBI" id="CHEBI:57856"/>
        <dbReference type="ChEBI" id="CHEBI:59789"/>
        <dbReference type="ChEBI" id="CHEBI:90615"/>
        <dbReference type="ChEBI" id="CHEBI:90616"/>
        <dbReference type="EC" id="2.1.1.72"/>
    </reaction>
</comment>
<evidence type="ECO:0000256" key="5">
    <source>
        <dbReference type="ARBA" id="ARBA00022691"/>
    </source>
</evidence>
<keyword evidence="4 8" id="KW-0808">Transferase</keyword>
<organism evidence="9 10">
    <name type="scientific">Syntrophaceticus schinkii</name>
    <dbReference type="NCBI Taxonomy" id="499207"/>
    <lineage>
        <taxon>Bacteria</taxon>
        <taxon>Bacillati</taxon>
        <taxon>Bacillota</taxon>
        <taxon>Clostridia</taxon>
        <taxon>Thermoanaerobacterales</taxon>
        <taxon>Thermoanaerobacterales Family III. Incertae Sedis</taxon>
        <taxon>Syntrophaceticus</taxon>
    </lineage>
</organism>
<evidence type="ECO:0000256" key="6">
    <source>
        <dbReference type="ARBA" id="ARBA00047942"/>
    </source>
</evidence>
<dbReference type="OrthoDB" id="9805629at2"/>
<evidence type="ECO:0000256" key="8">
    <source>
        <dbReference type="RuleBase" id="RU361257"/>
    </source>
</evidence>
<dbReference type="AlphaFoldDB" id="A0A0B7MS58"/>
<dbReference type="GO" id="GO:0043565">
    <property type="term" value="F:sequence-specific DNA binding"/>
    <property type="evidence" value="ECO:0007669"/>
    <property type="project" value="TreeGrafter"/>
</dbReference>
<evidence type="ECO:0000256" key="3">
    <source>
        <dbReference type="ARBA" id="ARBA00022603"/>
    </source>
</evidence>
<evidence type="ECO:0000313" key="9">
    <source>
        <dbReference type="EMBL" id="CEO90517.1"/>
    </source>
</evidence>
<reference evidence="10" key="1">
    <citation type="submission" date="2015-01" db="EMBL/GenBank/DDBJ databases">
        <authorList>
            <person name="Manzoor Shahid"/>
            <person name="Zubair Saima"/>
        </authorList>
    </citation>
    <scope>NUCLEOTIDE SEQUENCE [LARGE SCALE GENOMIC DNA]</scope>
    <source>
        <strain evidence="10">Sp3</strain>
    </source>
</reference>
<feature type="binding site" evidence="7">
    <location>
        <position position="17"/>
    </location>
    <ligand>
        <name>S-adenosyl-L-methionine</name>
        <dbReference type="ChEBI" id="CHEBI:59789"/>
    </ligand>
</feature>
<evidence type="ECO:0000313" key="10">
    <source>
        <dbReference type="Proteomes" id="UP000046155"/>
    </source>
</evidence>
<proteinExistence type="inferred from homology"/>
<dbReference type="PANTHER" id="PTHR30481:SF3">
    <property type="entry name" value="DNA ADENINE METHYLASE"/>
    <property type="match status" value="1"/>
</dbReference>
<comment type="similarity">
    <text evidence="1 8">Belongs to the N(4)/N(6)-methyltransferase family.</text>
</comment>
<dbReference type="NCBIfam" id="TIGR00571">
    <property type="entry name" value="dam"/>
    <property type="match status" value="1"/>
</dbReference>
<dbReference type="InterPro" id="IPR012327">
    <property type="entry name" value="MeTrfase_D12"/>
</dbReference>
<dbReference type="InterPro" id="IPR012263">
    <property type="entry name" value="M_m6A_EcoRV"/>
</dbReference>
<feature type="binding site" evidence="7">
    <location>
        <position position="13"/>
    </location>
    <ligand>
        <name>S-adenosyl-L-methionine</name>
        <dbReference type="ChEBI" id="CHEBI:59789"/>
    </ligand>
</feature>
<keyword evidence="3 8" id="KW-0489">Methyltransferase</keyword>
<keyword evidence="10" id="KW-1185">Reference proteome</keyword>
<dbReference type="Pfam" id="PF02086">
    <property type="entry name" value="MethyltransfD12"/>
    <property type="match status" value="1"/>
</dbReference>
<dbReference type="PROSITE" id="PS00092">
    <property type="entry name" value="N6_MTASE"/>
    <property type="match status" value="1"/>
</dbReference>
<dbReference type="Gene3D" id="3.40.50.150">
    <property type="entry name" value="Vaccinia Virus protein VP39"/>
    <property type="match status" value="1"/>
</dbReference>
<dbReference type="RefSeq" id="WP_044666261.1">
    <property type="nucleotide sequence ID" value="NZ_CDRZ01000294.1"/>
</dbReference>
<dbReference type="InterPro" id="IPR002052">
    <property type="entry name" value="DNA_methylase_N6_adenine_CS"/>
</dbReference>
<dbReference type="GO" id="GO:0009307">
    <property type="term" value="P:DNA restriction-modification system"/>
    <property type="evidence" value="ECO:0007669"/>
    <property type="project" value="InterPro"/>
</dbReference>
<dbReference type="Gene3D" id="1.10.1020.10">
    <property type="entry name" value="Adenine-specific Methyltransferase, Domain 2"/>
    <property type="match status" value="1"/>
</dbReference>
<dbReference type="PANTHER" id="PTHR30481">
    <property type="entry name" value="DNA ADENINE METHYLASE"/>
    <property type="match status" value="1"/>
</dbReference>
<dbReference type="InterPro" id="IPR029063">
    <property type="entry name" value="SAM-dependent_MTases_sf"/>
</dbReference>
<accession>A0A0B7MS58</accession>
<protein>
    <recommendedName>
        <fullName evidence="2 8">Site-specific DNA-methyltransferase (adenine-specific)</fullName>
        <ecNumber evidence="2 8">2.1.1.72</ecNumber>
    </recommendedName>
</protein>
<sequence>MAKNTLVVPVVKWVGGKRQIIDEIIKYVPDSFSTYYEPFLGGGAVLFELQPKKAVVNDVNEELMNIYEVIKDNVDELIEGLKRHKIKNDKAYFYEIRELDRDREQYNLLTPVERASRIIYLNKTCYNGLFRVNKSGEFNAPFGNYKNPNIVNETTLRAVSAYFNKAKIRFTCQDFEDALKWSRKGAFVYLDPPYDPVSETASFTGYDKGGFDHNEQIRLKKTCDKLNKKGIKFLLSNSATDFIMDLYQDYKIEVIQAKRAINSKADRRGNVDEVLVMNFEQ</sequence>
<dbReference type="SUPFAM" id="SSF53335">
    <property type="entry name" value="S-adenosyl-L-methionine-dependent methyltransferases"/>
    <property type="match status" value="1"/>
</dbReference>
<dbReference type="GO" id="GO:0032259">
    <property type="term" value="P:methylation"/>
    <property type="evidence" value="ECO:0007669"/>
    <property type="project" value="UniProtKB-KW"/>
</dbReference>
<dbReference type="PIRSF" id="PIRSF000398">
    <property type="entry name" value="M_m6A_EcoRV"/>
    <property type="match status" value="1"/>
</dbReference>
<gene>
    <name evidence="9" type="primary">dpnM</name>
    <name evidence="9" type="ORF">SSCH_920012</name>
</gene>
<dbReference type="GO" id="GO:0006298">
    <property type="term" value="P:mismatch repair"/>
    <property type="evidence" value="ECO:0007669"/>
    <property type="project" value="TreeGrafter"/>
</dbReference>
<dbReference type="EC" id="2.1.1.72" evidence="2 8"/>